<dbReference type="AlphaFoldDB" id="A0AA86NL95"/>
<proteinExistence type="predicted"/>
<gene>
    <name evidence="3" type="ORF">HINF_LOCUS75800</name>
    <name evidence="2" type="ORF">HINF_LOCUS9579</name>
</gene>
<keyword evidence="4" id="KW-1185">Reference proteome</keyword>
<evidence type="ECO:0000313" key="3">
    <source>
        <dbReference type="EMBL" id="CAL6110188.1"/>
    </source>
</evidence>
<sequence>MFLGLGLGVLPDAFGQPYRAWRPSTSRGSPPSKDRYPRGGPRSFPPCSETKVKQRWQQKSEPIYIKIYVLNIFQSLQTNDQIYDFSNLTLPFQPRIEYIPQQPNILHRDIRIFRNGVCFGDIFVDNNFWFFGSTLDVARFTV</sequence>
<feature type="region of interest" description="Disordered" evidence="1">
    <location>
        <begin position="20"/>
        <end position="53"/>
    </location>
</feature>
<accession>A0AA86NL95</accession>
<evidence type="ECO:0000313" key="2">
    <source>
        <dbReference type="EMBL" id="CAI9921934.1"/>
    </source>
</evidence>
<name>A0AA86NL95_9EUKA</name>
<organism evidence="2">
    <name type="scientific">Hexamita inflata</name>
    <dbReference type="NCBI Taxonomy" id="28002"/>
    <lineage>
        <taxon>Eukaryota</taxon>
        <taxon>Metamonada</taxon>
        <taxon>Diplomonadida</taxon>
        <taxon>Hexamitidae</taxon>
        <taxon>Hexamitinae</taxon>
        <taxon>Hexamita</taxon>
    </lineage>
</organism>
<evidence type="ECO:0000313" key="4">
    <source>
        <dbReference type="Proteomes" id="UP001642409"/>
    </source>
</evidence>
<protein>
    <submittedName>
        <fullName evidence="3">Hypothetical_protein</fullName>
    </submittedName>
</protein>
<dbReference type="Proteomes" id="UP001642409">
    <property type="component" value="Unassembled WGS sequence"/>
</dbReference>
<evidence type="ECO:0000256" key="1">
    <source>
        <dbReference type="SAM" id="MobiDB-lite"/>
    </source>
</evidence>
<comment type="caution">
    <text evidence="2">The sequence shown here is derived from an EMBL/GenBank/DDBJ whole genome shotgun (WGS) entry which is preliminary data.</text>
</comment>
<reference evidence="3 4" key="2">
    <citation type="submission" date="2024-07" db="EMBL/GenBank/DDBJ databases">
        <authorList>
            <person name="Akdeniz Z."/>
        </authorList>
    </citation>
    <scope>NUCLEOTIDE SEQUENCE [LARGE SCALE GENOMIC DNA]</scope>
</reference>
<reference evidence="2" key="1">
    <citation type="submission" date="2023-06" db="EMBL/GenBank/DDBJ databases">
        <authorList>
            <person name="Kurt Z."/>
        </authorList>
    </citation>
    <scope>NUCLEOTIDE SEQUENCE</scope>
</reference>
<dbReference type="EMBL" id="CATOUU010000239">
    <property type="protein sequence ID" value="CAI9921934.1"/>
    <property type="molecule type" value="Genomic_DNA"/>
</dbReference>
<dbReference type="EMBL" id="CAXDID020000683">
    <property type="protein sequence ID" value="CAL6110188.1"/>
    <property type="molecule type" value="Genomic_DNA"/>
</dbReference>